<dbReference type="InterPro" id="IPR011008">
    <property type="entry name" value="Dimeric_a/b-barrel"/>
</dbReference>
<evidence type="ECO:0000259" key="4">
    <source>
        <dbReference type="PROSITE" id="PS50956"/>
    </source>
</evidence>
<dbReference type="RefSeq" id="WP_203994542.1">
    <property type="nucleotide sequence ID" value="NZ_BOPG01000024.1"/>
</dbReference>
<dbReference type="InterPro" id="IPR000485">
    <property type="entry name" value="AsnC-type_HTH_dom"/>
</dbReference>
<dbReference type="Pfam" id="PF01037">
    <property type="entry name" value="AsnC_trans_reg"/>
    <property type="match status" value="1"/>
</dbReference>
<dbReference type="InterPro" id="IPR011991">
    <property type="entry name" value="ArsR-like_HTH"/>
</dbReference>
<dbReference type="PRINTS" id="PR00033">
    <property type="entry name" value="HTHASNC"/>
</dbReference>
<proteinExistence type="predicted"/>
<evidence type="ECO:0000313" key="6">
    <source>
        <dbReference type="Proteomes" id="UP000612585"/>
    </source>
</evidence>
<dbReference type="PANTHER" id="PTHR30154">
    <property type="entry name" value="LEUCINE-RESPONSIVE REGULATORY PROTEIN"/>
    <property type="match status" value="1"/>
</dbReference>
<dbReference type="SUPFAM" id="SSF46785">
    <property type="entry name" value="Winged helix' DNA-binding domain"/>
    <property type="match status" value="1"/>
</dbReference>
<dbReference type="Gene3D" id="1.10.10.10">
    <property type="entry name" value="Winged helix-like DNA-binding domain superfamily/Winged helix DNA-binding domain"/>
    <property type="match status" value="1"/>
</dbReference>
<dbReference type="EMBL" id="BOPG01000024">
    <property type="protein sequence ID" value="GIJ56352.1"/>
    <property type="molecule type" value="Genomic_DNA"/>
</dbReference>
<dbReference type="InterPro" id="IPR019888">
    <property type="entry name" value="Tscrpt_reg_AsnC-like"/>
</dbReference>
<dbReference type="PANTHER" id="PTHR30154:SF34">
    <property type="entry name" value="TRANSCRIPTIONAL REGULATOR AZLB"/>
    <property type="match status" value="1"/>
</dbReference>
<organism evidence="5 6">
    <name type="scientific">Virgisporangium aurantiacum</name>
    <dbReference type="NCBI Taxonomy" id="175570"/>
    <lineage>
        <taxon>Bacteria</taxon>
        <taxon>Bacillati</taxon>
        <taxon>Actinomycetota</taxon>
        <taxon>Actinomycetes</taxon>
        <taxon>Micromonosporales</taxon>
        <taxon>Micromonosporaceae</taxon>
        <taxon>Virgisporangium</taxon>
    </lineage>
</organism>
<dbReference type="Proteomes" id="UP000612585">
    <property type="component" value="Unassembled WGS sequence"/>
</dbReference>
<dbReference type="GO" id="GO:0043565">
    <property type="term" value="F:sequence-specific DNA binding"/>
    <property type="evidence" value="ECO:0007669"/>
    <property type="project" value="InterPro"/>
</dbReference>
<comment type="caution">
    <text evidence="5">The sequence shown here is derived from an EMBL/GenBank/DDBJ whole genome shotgun (WGS) entry which is preliminary data.</text>
</comment>
<dbReference type="GO" id="GO:0005829">
    <property type="term" value="C:cytosol"/>
    <property type="evidence" value="ECO:0007669"/>
    <property type="project" value="TreeGrafter"/>
</dbReference>
<dbReference type="SMART" id="SM00344">
    <property type="entry name" value="HTH_ASNC"/>
    <property type="match status" value="1"/>
</dbReference>
<reference evidence="5" key="1">
    <citation type="submission" date="2021-01" db="EMBL/GenBank/DDBJ databases">
        <title>Whole genome shotgun sequence of Virgisporangium aurantiacum NBRC 16421.</title>
        <authorList>
            <person name="Komaki H."/>
            <person name="Tamura T."/>
        </authorList>
    </citation>
    <scope>NUCLEOTIDE SEQUENCE</scope>
    <source>
        <strain evidence="5">NBRC 16421</strain>
    </source>
</reference>
<keyword evidence="1" id="KW-0805">Transcription regulation</keyword>
<evidence type="ECO:0000256" key="3">
    <source>
        <dbReference type="ARBA" id="ARBA00023163"/>
    </source>
</evidence>
<evidence type="ECO:0000256" key="2">
    <source>
        <dbReference type="ARBA" id="ARBA00023125"/>
    </source>
</evidence>
<sequence>MDQTDRQILAELQVAGRLTVAELADRVRLSAGPCHRRLRELERTGVITGYRAVVDPAAVGLGFEVLVSVTMEREDSATIREFETALAAVPAVRHAERLFGDPDYLVRVVTADLAAYAELRDETLAALPGVQRLTSTIVMRRIVENRPLPLAPVPDGPAARPRRR</sequence>
<dbReference type="CDD" id="cd00090">
    <property type="entry name" value="HTH_ARSR"/>
    <property type="match status" value="1"/>
</dbReference>
<gene>
    <name evidence="5" type="ORF">Vau01_038680</name>
</gene>
<protein>
    <submittedName>
        <fullName evidence="5">AsnC family transcriptional regulator</fullName>
    </submittedName>
</protein>
<dbReference type="InterPro" id="IPR036390">
    <property type="entry name" value="WH_DNA-bd_sf"/>
</dbReference>
<accession>A0A8J4E1U6</accession>
<dbReference type="SUPFAM" id="SSF54909">
    <property type="entry name" value="Dimeric alpha+beta barrel"/>
    <property type="match status" value="1"/>
</dbReference>
<dbReference type="InterPro" id="IPR019887">
    <property type="entry name" value="Tscrpt_reg_AsnC/Lrp_C"/>
</dbReference>
<keyword evidence="2" id="KW-0238">DNA-binding</keyword>
<dbReference type="AlphaFoldDB" id="A0A8J4E1U6"/>
<evidence type="ECO:0000256" key="1">
    <source>
        <dbReference type="ARBA" id="ARBA00023015"/>
    </source>
</evidence>
<dbReference type="PROSITE" id="PS50956">
    <property type="entry name" value="HTH_ASNC_2"/>
    <property type="match status" value="1"/>
</dbReference>
<feature type="domain" description="HTH asnC-type" evidence="4">
    <location>
        <begin position="1"/>
        <end position="62"/>
    </location>
</feature>
<name>A0A8J4E1U6_9ACTN</name>
<dbReference type="Gene3D" id="3.30.70.920">
    <property type="match status" value="1"/>
</dbReference>
<dbReference type="InterPro" id="IPR036388">
    <property type="entry name" value="WH-like_DNA-bd_sf"/>
</dbReference>
<dbReference type="Pfam" id="PF13412">
    <property type="entry name" value="HTH_24"/>
    <property type="match status" value="1"/>
</dbReference>
<dbReference type="GO" id="GO:0043200">
    <property type="term" value="P:response to amino acid"/>
    <property type="evidence" value="ECO:0007669"/>
    <property type="project" value="TreeGrafter"/>
</dbReference>
<evidence type="ECO:0000313" key="5">
    <source>
        <dbReference type="EMBL" id="GIJ56352.1"/>
    </source>
</evidence>
<keyword evidence="3" id="KW-0804">Transcription</keyword>
<keyword evidence="6" id="KW-1185">Reference proteome</keyword>